<comment type="caution">
    <text evidence="1">The sequence shown here is derived from an EMBL/GenBank/DDBJ whole genome shotgun (WGS) entry which is preliminary data.</text>
</comment>
<protein>
    <submittedName>
        <fullName evidence="1">Uncharacterized protein</fullName>
    </submittedName>
</protein>
<organism evidence="1 2">
    <name type="scientific">Oopsacas minuta</name>
    <dbReference type="NCBI Taxonomy" id="111878"/>
    <lineage>
        <taxon>Eukaryota</taxon>
        <taxon>Metazoa</taxon>
        <taxon>Porifera</taxon>
        <taxon>Hexactinellida</taxon>
        <taxon>Hexasterophora</taxon>
        <taxon>Lyssacinosida</taxon>
        <taxon>Leucopsacidae</taxon>
        <taxon>Oopsacas</taxon>
    </lineage>
</organism>
<dbReference type="AlphaFoldDB" id="A0AAV7JU64"/>
<dbReference type="Proteomes" id="UP001165289">
    <property type="component" value="Unassembled WGS sequence"/>
</dbReference>
<evidence type="ECO:0000313" key="1">
    <source>
        <dbReference type="EMBL" id="KAI6652332.1"/>
    </source>
</evidence>
<gene>
    <name evidence="1" type="ORF">LOD99_7346</name>
</gene>
<evidence type="ECO:0000313" key="2">
    <source>
        <dbReference type="Proteomes" id="UP001165289"/>
    </source>
</evidence>
<proteinExistence type="predicted"/>
<name>A0AAV7JU64_9METZ</name>
<keyword evidence="2" id="KW-1185">Reference proteome</keyword>
<dbReference type="EMBL" id="JAKMXF010000299">
    <property type="protein sequence ID" value="KAI6652332.1"/>
    <property type="molecule type" value="Genomic_DNA"/>
</dbReference>
<reference evidence="1 2" key="1">
    <citation type="journal article" date="2023" name="BMC Biol.">
        <title>The compact genome of the sponge Oopsacas minuta (Hexactinellida) is lacking key metazoan core genes.</title>
        <authorList>
            <person name="Santini S."/>
            <person name="Schenkelaars Q."/>
            <person name="Jourda C."/>
            <person name="Duchesne M."/>
            <person name="Belahbib H."/>
            <person name="Rocher C."/>
            <person name="Selva M."/>
            <person name="Riesgo A."/>
            <person name="Vervoort M."/>
            <person name="Leys S.P."/>
            <person name="Kodjabachian L."/>
            <person name="Le Bivic A."/>
            <person name="Borchiellini C."/>
            <person name="Claverie J.M."/>
            <person name="Renard E."/>
        </authorList>
    </citation>
    <scope>NUCLEOTIDE SEQUENCE [LARGE SCALE GENOMIC DNA]</scope>
    <source>
        <strain evidence="1">SPO-2</strain>
    </source>
</reference>
<sequence length="221" mass="25235">MSSHAYTTLETALITEFDMNDPYHIEALCFLNRKIAKGTSKNKISNLMQNLQKTRSDPDVISHLKECLVLMADYDDNFKRYLRYFPGDISHKPGMLQPVPQSTDPVKAPYKPAAKPEAIDMDESLTDIYVMNLHKHLDVGKLKEFAVIGLRIKTIEYNNAVEVLSDTKEKIGRICNHWRGIAPLDHLQFNSKDPPPYTKRGLKYALKECDHNNAIYSLGLQ</sequence>
<accession>A0AAV7JU64</accession>